<dbReference type="InterPro" id="IPR001258">
    <property type="entry name" value="NHL_repeat"/>
</dbReference>
<dbReference type="Proteomes" id="UP000514509">
    <property type="component" value="Chromosome"/>
</dbReference>
<feature type="domain" description="Thioredoxin" evidence="3">
    <location>
        <begin position="2"/>
        <end position="148"/>
    </location>
</feature>
<gene>
    <name evidence="4" type="ORF">HUW48_23030</name>
</gene>
<evidence type="ECO:0000256" key="2">
    <source>
        <dbReference type="PROSITE-ProRule" id="PRU00504"/>
    </source>
</evidence>
<dbReference type="AlphaFoldDB" id="A0A7L7LCZ4"/>
<dbReference type="Gene3D" id="3.40.30.10">
    <property type="entry name" value="Glutaredoxin"/>
    <property type="match status" value="1"/>
</dbReference>
<dbReference type="SUPFAM" id="SSF52833">
    <property type="entry name" value="Thioredoxin-like"/>
    <property type="match status" value="1"/>
</dbReference>
<dbReference type="Pfam" id="PF13905">
    <property type="entry name" value="Thioredoxin_8"/>
    <property type="match status" value="1"/>
</dbReference>
<dbReference type="PANTHER" id="PTHR46388:SF2">
    <property type="entry name" value="NHL REPEAT-CONTAINING PROTEIN 2"/>
    <property type="match status" value="1"/>
</dbReference>
<dbReference type="EMBL" id="CP055153">
    <property type="protein sequence ID" value="QMU30722.1"/>
    <property type="molecule type" value="Genomic_DNA"/>
</dbReference>
<proteinExistence type="predicted"/>
<dbReference type="RefSeq" id="WP_182413164.1">
    <property type="nucleotide sequence ID" value="NZ_CP055153.1"/>
</dbReference>
<dbReference type="SUPFAM" id="SSF101898">
    <property type="entry name" value="NHL repeat"/>
    <property type="match status" value="1"/>
</dbReference>
<evidence type="ECO:0000313" key="5">
    <source>
        <dbReference type="Proteomes" id="UP000514509"/>
    </source>
</evidence>
<name>A0A7L7LCZ4_9BACT</name>
<dbReference type="PROSITE" id="PS51352">
    <property type="entry name" value="THIOREDOXIN_2"/>
    <property type="match status" value="1"/>
</dbReference>
<keyword evidence="1" id="KW-0677">Repeat</keyword>
<dbReference type="InterPro" id="IPR011042">
    <property type="entry name" value="6-blade_b-propeller_TolB-like"/>
</dbReference>
<keyword evidence="5" id="KW-1185">Reference proteome</keyword>
<evidence type="ECO:0000256" key="1">
    <source>
        <dbReference type="ARBA" id="ARBA00022737"/>
    </source>
</evidence>
<dbReference type="Pfam" id="PF01436">
    <property type="entry name" value="NHL"/>
    <property type="match status" value="2"/>
</dbReference>
<evidence type="ECO:0000313" key="4">
    <source>
        <dbReference type="EMBL" id="QMU30722.1"/>
    </source>
</evidence>
<dbReference type="PANTHER" id="PTHR46388">
    <property type="entry name" value="NHL REPEAT-CONTAINING PROTEIN 2"/>
    <property type="match status" value="1"/>
</dbReference>
<protein>
    <submittedName>
        <fullName evidence="4">Redoxin domain-containing protein</fullName>
    </submittedName>
</protein>
<reference evidence="4 5" key="2">
    <citation type="submission" date="2020-08" db="EMBL/GenBank/DDBJ databases">
        <title>Adhaeribacter dokdonensis sp. nov., isolated from the rhizosphere of Elymus tsukushiensis, a plant native to the Dokdo Islands, Republic of Korea.</title>
        <authorList>
            <person name="Ghim S.Y."/>
        </authorList>
    </citation>
    <scope>NUCLEOTIDE SEQUENCE [LARGE SCALE GENOMIC DNA]</scope>
    <source>
        <strain evidence="4 5">KUDC8001</strain>
    </source>
</reference>
<reference evidence="4 5" key="1">
    <citation type="submission" date="2020-06" db="EMBL/GenBank/DDBJ databases">
        <authorList>
            <person name="Hwang Y.J."/>
        </authorList>
    </citation>
    <scope>NUCLEOTIDE SEQUENCE [LARGE SCALE GENOMIC DNA]</scope>
    <source>
        <strain evidence="4 5">KUDC8001</strain>
    </source>
</reference>
<dbReference type="InterPro" id="IPR036249">
    <property type="entry name" value="Thioredoxin-like_sf"/>
</dbReference>
<evidence type="ECO:0000259" key="3">
    <source>
        <dbReference type="PROSITE" id="PS51352"/>
    </source>
</evidence>
<sequence>MITGRVNAPEINTKYGWLNTNGKSYSINDFRGKILLLDFWTLGCINCQHIIPDLHRLEYEYPEELVIIGVHSAKFDNEKIHNTIRKAILKFGIKHPVVNDAGFDVWKHYAVNAWPTVVLIDPAGKVIGQRAGEGIYDIVKPNIDLLIQNFGDKINRTLLPFQPEEQASGILQFPSKLITDSDGTIYLSDSGNHRILKINQDGKILQVIGKGERGFTNGNFTQATFNEPHGLALQGEHLYVADAKNNAIRKVNLSTSEVTTVAGNGELDYYFFEERLDVPVNPNSPWDLVLEGNILYIASAGNHQILKMNLETETVQRFAGTGREALADGTLLEAAFNQPSGFALQAGILYVADAEASAIRAIDLNKGTVQTLIGTGLFDFGDVDGDADTTLLQHAMGLTIDQNQLYIADTYNGKIKVLNLESKRVQTVIAGLDEPNDVKLINNKMWVTDTNHHQLLKVNLTTGEKFLVPVTMAEQAE</sequence>
<dbReference type="InterPro" id="IPR013766">
    <property type="entry name" value="Thioredoxin_domain"/>
</dbReference>
<accession>A0A7L7LCZ4</accession>
<organism evidence="4 5">
    <name type="scientific">Adhaeribacter radiodurans</name>
    <dbReference type="NCBI Taxonomy" id="2745197"/>
    <lineage>
        <taxon>Bacteria</taxon>
        <taxon>Pseudomonadati</taxon>
        <taxon>Bacteroidota</taxon>
        <taxon>Cytophagia</taxon>
        <taxon>Cytophagales</taxon>
        <taxon>Hymenobacteraceae</taxon>
        <taxon>Adhaeribacter</taxon>
    </lineage>
</organism>
<dbReference type="KEGG" id="add:HUW48_23030"/>
<dbReference type="PROSITE" id="PS51125">
    <property type="entry name" value="NHL"/>
    <property type="match status" value="1"/>
</dbReference>
<dbReference type="Gene3D" id="2.120.10.30">
    <property type="entry name" value="TolB, C-terminal domain"/>
    <property type="match status" value="2"/>
</dbReference>
<feature type="repeat" description="NHL" evidence="2">
    <location>
        <begin position="171"/>
        <end position="201"/>
    </location>
</feature>
<dbReference type="InterPro" id="IPR012336">
    <property type="entry name" value="Thioredoxin-like_fold"/>
</dbReference>